<dbReference type="PANTHER" id="PTHR16130">
    <property type="entry name" value="LYSOSOMAL COBALAMIN TRANSPORTER-RELATED"/>
    <property type="match status" value="1"/>
</dbReference>
<evidence type="ECO:0000256" key="6">
    <source>
        <dbReference type="ARBA" id="ARBA00022989"/>
    </source>
</evidence>
<evidence type="ECO:0000256" key="7">
    <source>
        <dbReference type="ARBA" id="ARBA00023136"/>
    </source>
</evidence>
<dbReference type="EMBL" id="OV696687">
    <property type="protein sequence ID" value="CAH1253249.1"/>
    <property type="molecule type" value="Genomic_DNA"/>
</dbReference>
<dbReference type="GO" id="GO:0005765">
    <property type="term" value="C:lysosomal membrane"/>
    <property type="evidence" value="ECO:0007669"/>
    <property type="project" value="UniProtKB-SubCell"/>
</dbReference>
<evidence type="ECO:0000256" key="5">
    <source>
        <dbReference type="ARBA" id="ARBA00022692"/>
    </source>
</evidence>
<dbReference type="GO" id="GO:0072665">
    <property type="term" value="P:protein localization to vacuole"/>
    <property type="evidence" value="ECO:0007669"/>
    <property type="project" value="TreeGrafter"/>
</dbReference>
<keyword evidence="3" id="KW-0813">Transport</keyword>
<dbReference type="InterPro" id="IPR050854">
    <property type="entry name" value="LMBD1_LysCbl_Transport"/>
</dbReference>
<feature type="transmembrane region" description="Helical" evidence="12">
    <location>
        <begin position="12"/>
        <end position="35"/>
    </location>
</feature>
<feature type="transmembrane region" description="Helical" evidence="12">
    <location>
        <begin position="486"/>
        <end position="510"/>
    </location>
</feature>
<keyword evidence="4" id="KW-0846">Cobalamin</keyword>
<evidence type="ECO:0000313" key="13">
    <source>
        <dbReference type="EMBL" id="CAH1253249.1"/>
    </source>
</evidence>
<feature type="transmembrane region" description="Helical" evidence="12">
    <location>
        <begin position="191"/>
        <end position="213"/>
    </location>
</feature>
<keyword evidence="6 12" id="KW-1133">Transmembrane helix</keyword>
<feature type="transmembrane region" description="Helical" evidence="12">
    <location>
        <begin position="408"/>
        <end position="430"/>
    </location>
</feature>
<feature type="transmembrane region" description="Helical" evidence="12">
    <location>
        <begin position="144"/>
        <end position="164"/>
    </location>
</feature>
<keyword evidence="14" id="KW-1185">Reference proteome</keyword>
<sequence>MAVVIPHSVLAAGWIPFVVIIVLAFLFSWFYIRYYQSRHDSEVSSTLTAIAALAITLLTSALVPVDIFLVSYMKTSDGHFKPWAADNQTRQSIEDAVLYSYYALYCAVMAFAFLLIPFMYFFYEEKDEDSSCRSRCCAALKFTVAFIIVAAILLLIGALAPLSAPPAKNSTDWERLHFLFNELGSNHGEDAISFAISSLTLLGMLALITYTAYGMTALPFTWIKGVRAAKRERLEVCDDREELEERRNRIHVKYQDGRRMTSRDRREMDDLDEKLHLLRRRERHLLSAERSWLNKCFIVCRPFQMVFGIVFILLALIIFVSLLLSCIDRILHGLGYKMGYALPKPQLPNPVDIVMVNTQKVFPLDYILISAIIMYWVFCSMAGIKQMGIWFFWIRMYKIRVQRTRPQALLFMCMILMLIVLTNNIMLYTLSPQYVTFGSQHYWHNETNHATNETFGTLIPCNLNATQGECTMTRMSTLTTRFFYKVWFFGACYYWGTWGFLGIFVLGFIVSVVKGRRSAIEDEVESDDSDESDEELLRA</sequence>
<evidence type="ECO:0000256" key="2">
    <source>
        <dbReference type="ARBA" id="ARBA00009901"/>
    </source>
</evidence>
<keyword evidence="5 12" id="KW-0812">Transmembrane</keyword>
<evidence type="ECO:0000256" key="9">
    <source>
        <dbReference type="ARBA" id="ARBA00023285"/>
    </source>
</evidence>
<feature type="transmembrane region" description="Helical" evidence="12">
    <location>
        <begin position="47"/>
        <end position="73"/>
    </location>
</feature>
<evidence type="ECO:0000256" key="11">
    <source>
        <dbReference type="ARBA" id="ARBA00042599"/>
    </source>
</evidence>
<evidence type="ECO:0000256" key="3">
    <source>
        <dbReference type="ARBA" id="ARBA00022448"/>
    </source>
</evidence>
<organism evidence="13 14">
    <name type="scientific">Branchiostoma lanceolatum</name>
    <name type="common">Common lancelet</name>
    <name type="synonym">Amphioxus lanceolatum</name>
    <dbReference type="NCBI Taxonomy" id="7740"/>
    <lineage>
        <taxon>Eukaryota</taxon>
        <taxon>Metazoa</taxon>
        <taxon>Chordata</taxon>
        <taxon>Cephalochordata</taxon>
        <taxon>Leptocardii</taxon>
        <taxon>Amphioxiformes</taxon>
        <taxon>Branchiostomatidae</taxon>
        <taxon>Branchiostoma</taxon>
    </lineage>
</organism>
<feature type="transmembrane region" description="Helical" evidence="12">
    <location>
        <begin position="102"/>
        <end position="123"/>
    </location>
</feature>
<comment type="subcellular location">
    <subcellularLocation>
        <location evidence="1">Lysosome membrane</location>
        <topology evidence="1">Multi-pass membrane protein</topology>
    </subcellularLocation>
</comment>
<protein>
    <recommendedName>
        <fullName evidence="10">Lysosomal cobalamin transport escort protein LMBD1</fullName>
    </recommendedName>
    <alternativeName>
        <fullName evidence="11">LMBR1 domain-containing protein 1</fullName>
    </alternativeName>
</protein>
<evidence type="ECO:0000313" key="14">
    <source>
        <dbReference type="Proteomes" id="UP000838412"/>
    </source>
</evidence>
<keyword evidence="7 12" id="KW-0472">Membrane</keyword>
<evidence type="ECO:0000256" key="4">
    <source>
        <dbReference type="ARBA" id="ARBA00022628"/>
    </source>
</evidence>
<dbReference type="Pfam" id="PF04791">
    <property type="entry name" value="LMBR1"/>
    <property type="match status" value="1"/>
</dbReference>
<reference evidence="13" key="1">
    <citation type="submission" date="2022-01" db="EMBL/GenBank/DDBJ databases">
        <authorList>
            <person name="Braso-Vives M."/>
        </authorList>
    </citation>
    <scope>NUCLEOTIDE SEQUENCE</scope>
</reference>
<evidence type="ECO:0000256" key="10">
    <source>
        <dbReference type="ARBA" id="ARBA00039618"/>
    </source>
</evidence>
<evidence type="ECO:0000256" key="12">
    <source>
        <dbReference type="SAM" id="Phobius"/>
    </source>
</evidence>
<keyword evidence="9" id="KW-0170">Cobalt</keyword>
<dbReference type="Proteomes" id="UP000838412">
    <property type="component" value="Chromosome 2"/>
</dbReference>
<name>A0A8J9ZGJ0_BRALA</name>
<comment type="similarity">
    <text evidence="2">Belongs to the LIMR family. LMBRD1 subfamily.</text>
</comment>
<dbReference type="GO" id="GO:0031419">
    <property type="term" value="F:cobalamin binding"/>
    <property type="evidence" value="ECO:0007669"/>
    <property type="project" value="UniProtKB-KW"/>
</dbReference>
<gene>
    <name evidence="13" type="primary">LMBRD1</name>
    <name evidence="13" type="ORF">BLAG_LOCUS13076</name>
</gene>
<evidence type="ECO:0000256" key="8">
    <source>
        <dbReference type="ARBA" id="ARBA00023228"/>
    </source>
</evidence>
<feature type="transmembrane region" description="Helical" evidence="12">
    <location>
        <begin position="305"/>
        <end position="324"/>
    </location>
</feature>
<proteinExistence type="inferred from homology"/>
<accession>A0A8J9ZGJ0</accession>
<dbReference type="PANTHER" id="PTHR16130:SF2">
    <property type="entry name" value="LYSOSOMAL COBALAMIN TRANSPORT ESCORT PROTEIN LMBD1"/>
    <property type="match status" value="1"/>
</dbReference>
<dbReference type="AlphaFoldDB" id="A0A8J9ZGJ0"/>
<dbReference type="InterPro" id="IPR006876">
    <property type="entry name" value="LMBR1-like_membr_prot"/>
</dbReference>
<dbReference type="OrthoDB" id="73273at2759"/>
<feature type="transmembrane region" description="Helical" evidence="12">
    <location>
        <begin position="366"/>
        <end position="387"/>
    </location>
</feature>
<evidence type="ECO:0000256" key="1">
    <source>
        <dbReference type="ARBA" id="ARBA00004155"/>
    </source>
</evidence>
<keyword evidence="8" id="KW-0458">Lysosome</keyword>